<dbReference type="PANTHER" id="PTHR33843:SF4">
    <property type="entry name" value="ASCORBATE-SPECIFIC PTS SYSTEM EIIC COMPONENT"/>
    <property type="match status" value="1"/>
</dbReference>
<evidence type="ECO:0000256" key="2">
    <source>
        <dbReference type="ARBA" id="ARBA00011738"/>
    </source>
</evidence>
<sequence length="440" mass="47377">MLIQIYDSIIKPLSWIATNIFGEAFILVGIIVLLGLVLQKKSISAIASGTIKAMIGFLIIGAGAGIVVGALVIFQPMWQEVFNLPPQNLGSFIGQAGFIDKYGSVVTFSMAMGFLINILLAKFTKFKYIYLTGHMMFWTTMIFAGIMVNTAPEIAPWKLILVLSVFMGIYWTLQPALVQPFLRKIMNSDNIALGHTSASVAILGAIFGKFLGNKERDSEHIKLPEKLEFLRDSNIVTACTMGLLFLVGAAILSTKDTEGAKALIAQAGQTNFYVYSIKQSFMFAGGIAVVLMGVRMFIGEIVPAFNGIAEKLVQGARPALDCPVVFPYAPNAVILGFLGAFIGALFWLVVLGKTAGYVFVPTMIVLFFHAGTAGVFGNSTGGIRGAVIAGFITATIVAIGQYLMVTFLITHTIPDTAMWAADSDMFILGVIFKFIAQIIG</sequence>
<comment type="function">
    <text evidence="10">The phosphoenolpyruvate-dependent sugar phosphotransferase system (sugar PTS), a major carbohydrate active transport system, catalyzes the phosphorylation of incoming sugar substrates concomitantly with their translocation across the cell membrane. The enzyme II UlaABC PTS system is involved in ascorbate transport.</text>
</comment>
<evidence type="ECO:0000256" key="14">
    <source>
        <dbReference type="SAM" id="Phobius"/>
    </source>
</evidence>
<gene>
    <name evidence="15" type="ordered locus">Sterm_2489</name>
</gene>
<dbReference type="eggNOG" id="COG3037">
    <property type="taxonomic scope" value="Bacteria"/>
</dbReference>
<keyword evidence="6" id="KW-0598">Phosphotransferase system</keyword>
<feature type="transmembrane region" description="Helical" evidence="14">
    <location>
        <begin position="281"/>
        <end position="305"/>
    </location>
</feature>
<feature type="transmembrane region" description="Helical" evidence="14">
    <location>
        <begin position="233"/>
        <end position="252"/>
    </location>
</feature>
<feature type="transmembrane region" description="Helical" evidence="14">
    <location>
        <begin position="154"/>
        <end position="173"/>
    </location>
</feature>
<dbReference type="GO" id="GO:0009401">
    <property type="term" value="P:phosphoenolpyruvate-dependent sugar phosphotransferase system"/>
    <property type="evidence" value="ECO:0007669"/>
    <property type="project" value="UniProtKB-KW"/>
</dbReference>
<dbReference type="Pfam" id="PF03611">
    <property type="entry name" value="EIIC-GAT"/>
    <property type="match status" value="1"/>
</dbReference>
<feature type="transmembrane region" description="Helical" evidence="14">
    <location>
        <begin position="193"/>
        <end position="213"/>
    </location>
</feature>
<evidence type="ECO:0000313" key="16">
    <source>
        <dbReference type="Proteomes" id="UP000000845"/>
    </source>
</evidence>
<dbReference type="RefSeq" id="WP_012861936.1">
    <property type="nucleotide sequence ID" value="NC_013517.1"/>
</dbReference>
<proteinExistence type="inferred from homology"/>
<comment type="similarity">
    <text evidence="11">Belongs to the UlaA family.</text>
</comment>
<comment type="subunit">
    <text evidence="2">Homodimer.</text>
</comment>
<evidence type="ECO:0000256" key="12">
    <source>
        <dbReference type="ARBA" id="ARBA00039702"/>
    </source>
</evidence>
<evidence type="ECO:0000256" key="7">
    <source>
        <dbReference type="ARBA" id="ARBA00022692"/>
    </source>
</evidence>
<feature type="transmembrane region" description="Helical" evidence="14">
    <location>
        <begin position="383"/>
        <end position="405"/>
    </location>
</feature>
<evidence type="ECO:0000256" key="5">
    <source>
        <dbReference type="ARBA" id="ARBA00022597"/>
    </source>
</evidence>
<keyword evidence="16" id="KW-1185">Reference proteome</keyword>
<dbReference type="GO" id="GO:0005886">
    <property type="term" value="C:plasma membrane"/>
    <property type="evidence" value="ECO:0007669"/>
    <property type="project" value="UniProtKB-SubCell"/>
</dbReference>
<dbReference type="STRING" id="526218.Sterm_2489"/>
<organism evidence="15 16">
    <name type="scientific">Sebaldella termitidis (strain ATCC 33386 / NCTC 11300)</name>
    <dbReference type="NCBI Taxonomy" id="526218"/>
    <lineage>
        <taxon>Bacteria</taxon>
        <taxon>Fusobacteriati</taxon>
        <taxon>Fusobacteriota</taxon>
        <taxon>Fusobacteriia</taxon>
        <taxon>Fusobacteriales</taxon>
        <taxon>Leptotrichiaceae</taxon>
        <taxon>Sebaldella</taxon>
    </lineage>
</organism>
<evidence type="ECO:0000313" key="15">
    <source>
        <dbReference type="EMBL" id="ACZ09342.1"/>
    </source>
</evidence>
<dbReference type="NCBIfam" id="NF006920">
    <property type="entry name" value="PRK09410.1-2"/>
    <property type="match status" value="1"/>
</dbReference>
<accession>D1ALJ9</accession>
<keyword evidence="5" id="KW-0762">Sugar transport</keyword>
<dbReference type="KEGG" id="str:Sterm_2489"/>
<evidence type="ECO:0000256" key="13">
    <source>
        <dbReference type="ARBA" id="ARBA00042859"/>
    </source>
</evidence>
<feature type="transmembrane region" description="Helical" evidence="14">
    <location>
        <begin position="128"/>
        <end position="148"/>
    </location>
</feature>
<feature type="transmembrane region" description="Helical" evidence="14">
    <location>
        <begin position="325"/>
        <end position="350"/>
    </location>
</feature>
<dbReference type="InterPro" id="IPR051562">
    <property type="entry name" value="Ascorbate-PTS_EIIC"/>
</dbReference>
<reference evidence="15 16" key="2">
    <citation type="journal article" date="2010" name="Stand. Genomic Sci.">
        <title>Complete genome sequence of Sebaldella termitidis type strain (NCTC 11300).</title>
        <authorList>
            <person name="Harmon-Smith M."/>
            <person name="Celia L."/>
            <person name="Chertkov O."/>
            <person name="Lapidus A."/>
            <person name="Copeland A."/>
            <person name="Glavina Del Rio T."/>
            <person name="Nolan M."/>
            <person name="Lucas S."/>
            <person name="Tice H."/>
            <person name="Cheng J.F."/>
            <person name="Han C."/>
            <person name="Detter J.C."/>
            <person name="Bruce D."/>
            <person name="Goodwin L."/>
            <person name="Pitluck S."/>
            <person name="Pati A."/>
            <person name="Liolios K."/>
            <person name="Ivanova N."/>
            <person name="Mavromatis K."/>
            <person name="Mikhailova N."/>
            <person name="Chen A."/>
            <person name="Palaniappan K."/>
            <person name="Land M."/>
            <person name="Hauser L."/>
            <person name="Chang Y.J."/>
            <person name="Jeffries C.D."/>
            <person name="Brettin T."/>
            <person name="Goker M."/>
            <person name="Beck B."/>
            <person name="Bristow J."/>
            <person name="Eisen J.A."/>
            <person name="Markowitz V."/>
            <person name="Hugenholtz P."/>
            <person name="Kyrpides N.C."/>
            <person name="Klenk H.P."/>
            <person name="Chen F."/>
        </authorList>
    </citation>
    <scope>NUCLEOTIDE SEQUENCE [LARGE SCALE GENOMIC DNA]</scope>
    <source>
        <strain evidence="16">ATCC 33386 / NCTC 11300</strain>
    </source>
</reference>
<evidence type="ECO:0000256" key="3">
    <source>
        <dbReference type="ARBA" id="ARBA00022448"/>
    </source>
</evidence>
<comment type="subcellular location">
    <subcellularLocation>
        <location evidence="1">Cell membrane</location>
        <topology evidence="1">Multi-pass membrane protein</topology>
    </subcellularLocation>
</comment>
<keyword evidence="3" id="KW-0813">Transport</keyword>
<keyword evidence="9 14" id="KW-0472">Membrane</keyword>
<dbReference type="Proteomes" id="UP000000845">
    <property type="component" value="Chromosome"/>
</dbReference>
<keyword evidence="8 14" id="KW-1133">Transmembrane helix</keyword>
<evidence type="ECO:0000256" key="8">
    <source>
        <dbReference type="ARBA" id="ARBA00022989"/>
    </source>
</evidence>
<dbReference type="EMBL" id="CP001739">
    <property type="protein sequence ID" value="ACZ09342.1"/>
    <property type="molecule type" value="Genomic_DNA"/>
</dbReference>
<evidence type="ECO:0000256" key="6">
    <source>
        <dbReference type="ARBA" id="ARBA00022683"/>
    </source>
</evidence>
<evidence type="ECO:0000256" key="9">
    <source>
        <dbReference type="ARBA" id="ARBA00023136"/>
    </source>
</evidence>
<dbReference type="InterPro" id="IPR004703">
    <property type="entry name" value="PTS_sugar-sp_permease"/>
</dbReference>
<dbReference type="PANTHER" id="PTHR33843">
    <property type="entry name" value="ASCORBATE-SPECIFIC PTS SYSTEM EIIC COMPONENT"/>
    <property type="match status" value="1"/>
</dbReference>
<feature type="transmembrane region" description="Helical" evidence="14">
    <location>
        <begin position="50"/>
        <end position="74"/>
    </location>
</feature>
<feature type="transmembrane region" description="Helical" evidence="14">
    <location>
        <begin position="102"/>
        <end position="121"/>
    </location>
</feature>
<keyword evidence="7 14" id="KW-0812">Transmembrane</keyword>
<dbReference type="AlphaFoldDB" id="D1ALJ9"/>
<evidence type="ECO:0000256" key="10">
    <source>
        <dbReference type="ARBA" id="ARBA00037387"/>
    </source>
</evidence>
<keyword evidence="4" id="KW-1003">Cell membrane</keyword>
<reference evidence="16" key="1">
    <citation type="submission" date="2009-09" db="EMBL/GenBank/DDBJ databases">
        <title>The complete chromosome of Sebaldella termitidis ATCC 33386.</title>
        <authorList>
            <consortium name="US DOE Joint Genome Institute (JGI-PGF)"/>
            <person name="Lucas S."/>
            <person name="Copeland A."/>
            <person name="Lapidus A."/>
            <person name="Glavina del Rio T."/>
            <person name="Dalin E."/>
            <person name="Tice H."/>
            <person name="Bruce D."/>
            <person name="Goodwin L."/>
            <person name="Pitluck S."/>
            <person name="Kyrpides N."/>
            <person name="Mavromatis K."/>
            <person name="Ivanova N."/>
            <person name="Mikhailova N."/>
            <person name="Sims D."/>
            <person name="Meincke L."/>
            <person name="Brettin T."/>
            <person name="Detter J.C."/>
            <person name="Han C."/>
            <person name="Larimer F."/>
            <person name="Land M."/>
            <person name="Hauser L."/>
            <person name="Markowitz V."/>
            <person name="Cheng J.F."/>
            <person name="Hugenholtz P."/>
            <person name="Woyke T."/>
            <person name="Wu D."/>
            <person name="Eisen J.A."/>
        </authorList>
    </citation>
    <scope>NUCLEOTIDE SEQUENCE [LARGE SCALE GENOMIC DNA]</scope>
    <source>
        <strain evidence="16">ATCC 33386 / NCTC 11300</strain>
    </source>
</reference>
<name>D1ALJ9_SEBTE</name>
<dbReference type="HOGENOM" id="CLU_031784_0_1_0"/>
<evidence type="ECO:0000256" key="4">
    <source>
        <dbReference type="ARBA" id="ARBA00022475"/>
    </source>
</evidence>
<protein>
    <recommendedName>
        <fullName evidence="12">Ascorbate-specific PTS system EIIC component</fullName>
    </recommendedName>
    <alternativeName>
        <fullName evidence="13">Ascorbate-specific permease IIC component UlaA</fullName>
    </alternativeName>
</protein>
<feature type="transmembrane region" description="Helical" evidence="14">
    <location>
        <begin position="20"/>
        <end position="38"/>
    </location>
</feature>
<feature type="transmembrane region" description="Helical" evidence="14">
    <location>
        <begin position="357"/>
        <end position="377"/>
    </location>
</feature>
<evidence type="ECO:0000256" key="1">
    <source>
        <dbReference type="ARBA" id="ARBA00004651"/>
    </source>
</evidence>
<evidence type="ECO:0000256" key="11">
    <source>
        <dbReference type="ARBA" id="ARBA00038218"/>
    </source>
</evidence>